<organism evidence="6">
    <name type="scientific">bioreactor metagenome</name>
    <dbReference type="NCBI Taxonomy" id="1076179"/>
    <lineage>
        <taxon>unclassified sequences</taxon>
        <taxon>metagenomes</taxon>
        <taxon>ecological metagenomes</taxon>
    </lineage>
</organism>
<dbReference type="Gene3D" id="3.30.559.10">
    <property type="entry name" value="Chloramphenicol acetyltransferase-like domain"/>
    <property type="match status" value="1"/>
</dbReference>
<dbReference type="SUPFAM" id="SSF52777">
    <property type="entry name" value="CoA-dependent acyltransferases"/>
    <property type="match status" value="1"/>
</dbReference>
<proteinExistence type="predicted"/>
<dbReference type="InterPro" id="IPR050743">
    <property type="entry name" value="2-oxoacid_DH_E2_comp"/>
</dbReference>
<dbReference type="Pfam" id="PF00198">
    <property type="entry name" value="2-oxoacid_dh"/>
    <property type="match status" value="1"/>
</dbReference>
<dbReference type="PANTHER" id="PTHR43178">
    <property type="entry name" value="DIHYDROLIPOAMIDE ACETYLTRANSFERASE COMPONENT OF PYRUVATE DEHYDROGENASE COMPLEX"/>
    <property type="match status" value="1"/>
</dbReference>
<comment type="cofactor">
    <cofactor evidence="1">
        <name>(R)-lipoate</name>
        <dbReference type="ChEBI" id="CHEBI:83088"/>
    </cofactor>
</comment>
<keyword evidence="2 6" id="KW-0808">Transferase</keyword>
<evidence type="ECO:0000256" key="4">
    <source>
        <dbReference type="SAM" id="Coils"/>
    </source>
</evidence>
<dbReference type="InterPro" id="IPR023213">
    <property type="entry name" value="CAT-like_dom_sf"/>
</dbReference>
<dbReference type="AlphaFoldDB" id="A0A645DJ41"/>
<feature type="domain" description="2-oxoacid dehydrogenase acyltransferase catalytic" evidence="5">
    <location>
        <begin position="51"/>
        <end position="278"/>
    </location>
</feature>
<feature type="coiled-coil region" evidence="4">
    <location>
        <begin position="86"/>
        <end position="113"/>
    </location>
</feature>
<dbReference type="GO" id="GO:0016407">
    <property type="term" value="F:acetyltransferase activity"/>
    <property type="evidence" value="ECO:0007669"/>
    <property type="project" value="TreeGrafter"/>
</dbReference>
<evidence type="ECO:0000256" key="2">
    <source>
        <dbReference type="ARBA" id="ARBA00022679"/>
    </source>
</evidence>
<dbReference type="EMBL" id="VSSQ01036897">
    <property type="protein sequence ID" value="MPM89480.1"/>
    <property type="molecule type" value="Genomic_DNA"/>
</dbReference>
<protein>
    <submittedName>
        <fullName evidence="6">Dihydrolipoyllysine-residue succinyltransferase component of 2-oxoglutarate dehydrogenase complex</fullName>
        <ecNumber evidence="6">2.3.1.61</ecNumber>
    </submittedName>
</protein>
<dbReference type="PANTHER" id="PTHR43178:SF5">
    <property type="entry name" value="LIPOAMIDE ACYLTRANSFERASE COMPONENT OF BRANCHED-CHAIN ALPHA-KETO ACID DEHYDROGENASE COMPLEX, MITOCHONDRIAL"/>
    <property type="match status" value="1"/>
</dbReference>
<evidence type="ECO:0000256" key="3">
    <source>
        <dbReference type="ARBA" id="ARBA00023315"/>
    </source>
</evidence>
<evidence type="ECO:0000256" key="1">
    <source>
        <dbReference type="ARBA" id="ARBA00001938"/>
    </source>
</evidence>
<sequence>MSAAAKDNYITAAEGSGIGGRVVIADTEKSKSADINVVVKPELKEQQSATDYTDVPLTNIRKVIAKSMQASLANMAQLTLNSSFDATKLQALRANLKTNAEKLKLENITLNDMILFAVARTIGSFKELNAHLLDNKIRYFNSVNLGVAVDTDRGLMVPTLFNADKLSLNELSRRVKELITEAQSGSINPDKLQGATFTVSNLGAMGIESFTPVINPPQTGILGVDTITRRVKEVNGADVFYPAMGLSLTFDHRALDGAPAAKFLKALCANLESFDLLLIK</sequence>
<dbReference type="GO" id="GO:0005737">
    <property type="term" value="C:cytoplasm"/>
    <property type="evidence" value="ECO:0007669"/>
    <property type="project" value="TreeGrafter"/>
</dbReference>
<reference evidence="6" key="1">
    <citation type="submission" date="2019-08" db="EMBL/GenBank/DDBJ databases">
        <authorList>
            <person name="Kucharzyk K."/>
            <person name="Murdoch R.W."/>
            <person name="Higgins S."/>
            <person name="Loffler F."/>
        </authorList>
    </citation>
    <scope>NUCLEOTIDE SEQUENCE</scope>
</reference>
<dbReference type="InterPro" id="IPR001078">
    <property type="entry name" value="2-oxoacid_DH_actylTfrase"/>
</dbReference>
<comment type="caution">
    <text evidence="6">The sequence shown here is derived from an EMBL/GenBank/DDBJ whole genome shotgun (WGS) entry which is preliminary data.</text>
</comment>
<evidence type="ECO:0000313" key="6">
    <source>
        <dbReference type="EMBL" id="MPM89480.1"/>
    </source>
</evidence>
<keyword evidence="4" id="KW-0175">Coiled coil</keyword>
<dbReference type="GO" id="GO:0031405">
    <property type="term" value="F:lipoic acid binding"/>
    <property type="evidence" value="ECO:0007669"/>
    <property type="project" value="TreeGrafter"/>
</dbReference>
<dbReference type="EC" id="2.3.1.61" evidence="6"/>
<dbReference type="GO" id="GO:0004149">
    <property type="term" value="F:dihydrolipoyllysine-residue succinyltransferase activity"/>
    <property type="evidence" value="ECO:0007669"/>
    <property type="project" value="UniProtKB-EC"/>
</dbReference>
<gene>
    <name evidence="6" type="primary">sucB_8</name>
    <name evidence="6" type="ORF">SDC9_136589</name>
</gene>
<accession>A0A645DJ41</accession>
<evidence type="ECO:0000259" key="5">
    <source>
        <dbReference type="Pfam" id="PF00198"/>
    </source>
</evidence>
<keyword evidence="3 6" id="KW-0012">Acyltransferase</keyword>
<name>A0A645DJ41_9ZZZZ</name>